<name>A0A1L8CV89_9THEO</name>
<comment type="similarity">
    <text evidence="11">Belongs to the RtcB family.</text>
</comment>
<dbReference type="InterPro" id="IPR036025">
    <property type="entry name" value="RtcB-like_sf"/>
</dbReference>
<feature type="binding site" evidence="9">
    <location>
        <begin position="321"/>
        <end position="322"/>
    </location>
    <ligand>
        <name>GMP</name>
        <dbReference type="ChEBI" id="CHEBI:58115"/>
    </ligand>
</feature>
<feature type="binding site" evidence="9">
    <location>
        <begin position="199"/>
        <end position="203"/>
    </location>
    <ligand>
        <name>GMP</name>
        <dbReference type="ChEBI" id="CHEBI:58115"/>
    </ligand>
</feature>
<keyword evidence="2 10" id="KW-0479">Metal-binding</keyword>
<evidence type="ECO:0000256" key="7">
    <source>
        <dbReference type="ARBA" id="ARBA00047746"/>
    </source>
</evidence>
<feature type="binding site" evidence="10">
    <location>
        <position position="231"/>
    </location>
    <ligand>
        <name>Mn(2+)</name>
        <dbReference type="ChEBI" id="CHEBI:29035"/>
        <label>2</label>
    </ligand>
</feature>
<feature type="binding site" evidence="9">
    <location>
        <begin position="366"/>
        <end position="369"/>
    </location>
    <ligand>
        <name>GMP</name>
        <dbReference type="ChEBI" id="CHEBI:58115"/>
    </ligand>
</feature>
<dbReference type="GO" id="GO:0003972">
    <property type="term" value="F:RNA ligase (ATP) activity"/>
    <property type="evidence" value="ECO:0007669"/>
    <property type="project" value="TreeGrafter"/>
</dbReference>
<feature type="active site" description="GMP-histidine intermediate" evidence="8">
    <location>
        <position position="391"/>
    </location>
</feature>
<keyword evidence="4" id="KW-0692">RNA repair</keyword>
<dbReference type="EMBL" id="BDJK01000020">
    <property type="protein sequence ID" value="GAV22811.1"/>
    <property type="molecule type" value="Genomic_DNA"/>
</dbReference>
<dbReference type="PANTHER" id="PTHR11118:SF1">
    <property type="entry name" value="RNA-SPLICING LIGASE RTCB HOMOLOG"/>
    <property type="match status" value="1"/>
</dbReference>
<accession>A0A1L8CV89</accession>
<comment type="subunit">
    <text evidence="11">Monomer.</text>
</comment>
<dbReference type="InterPro" id="IPR001233">
    <property type="entry name" value="RtcB"/>
</dbReference>
<dbReference type="STRING" id="870242.cpu_13210"/>
<comment type="cofactor">
    <cofactor evidence="10 11">
        <name>Mn(2+)</name>
        <dbReference type="ChEBI" id="CHEBI:29035"/>
    </cofactor>
    <text evidence="10 11">Binds 2 manganese ions per subunit.</text>
</comment>
<sequence>MLEKIKDNLYLLPKQGKMQVDGYVIAHSKLIPALYNDESLKQLQNAASIPGVYRAVYGMPDLHEGFGLPIGGVMATVLPEGVISAGAVGMDINCGVRLLTTPFAARELSRERLRKLVSAIERYVPAGVGKKNREKEVRKLLPQVLVHGVRALLEEGYGIEEDLAKIEEGGVMPGADLKALSETALSRGAEGLGTLGGGNHFIELQEVVEIREKQLAERYGLYPGQLCVMVHTGSRGLGHQVCTEYTEILYRAGPKYRVNVPAKGLAAVPFSSPEGKQYYQAMVAVANFAYANRQLITYYLRLVFKEQLGDGKLDLVYDLAHNIAKIEVHDERTVLVHRKGATRALPAGHRANLPAFKETGHPVLIPGSMGTKSYVLRATPQITLTFNSLNHGAGRSMSRKASIKNITVSDLKQALGEILLNEKPEAVLDEAPQAYKDIDLVIETVTGAGLAEVVAILKPLAVIKGKD</sequence>
<comment type="catalytic activity">
    <reaction evidence="7">
        <text>a 3'-end 3'-phospho-ribonucleotide-RNA + a 5'-end dephospho-ribonucleoside-RNA + GTP = a ribonucleotidyl-ribonucleotide-RNA + GMP + diphosphate</text>
        <dbReference type="Rhea" id="RHEA:68076"/>
        <dbReference type="Rhea" id="RHEA-COMP:10463"/>
        <dbReference type="Rhea" id="RHEA-COMP:13936"/>
        <dbReference type="Rhea" id="RHEA-COMP:17355"/>
        <dbReference type="ChEBI" id="CHEBI:33019"/>
        <dbReference type="ChEBI" id="CHEBI:37565"/>
        <dbReference type="ChEBI" id="CHEBI:58115"/>
        <dbReference type="ChEBI" id="CHEBI:83062"/>
        <dbReference type="ChEBI" id="CHEBI:138284"/>
        <dbReference type="ChEBI" id="CHEBI:173118"/>
        <dbReference type="EC" id="6.5.1.8"/>
    </reaction>
</comment>
<dbReference type="GO" id="GO:0005525">
    <property type="term" value="F:GTP binding"/>
    <property type="evidence" value="ECO:0007669"/>
    <property type="project" value="UniProtKB-KW"/>
</dbReference>
<evidence type="ECO:0000313" key="13">
    <source>
        <dbReference type="Proteomes" id="UP000187485"/>
    </source>
</evidence>
<evidence type="ECO:0000313" key="12">
    <source>
        <dbReference type="EMBL" id="GAV22811.1"/>
    </source>
</evidence>
<keyword evidence="3 9" id="KW-0547">Nucleotide-binding</keyword>
<organism evidence="12 13">
    <name type="scientific">Carboxydothermus pertinax</name>
    <dbReference type="NCBI Taxonomy" id="870242"/>
    <lineage>
        <taxon>Bacteria</taxon>
        <taxon>Bacillati</taxon>
        <taxon>Bacillota</taxon>
        <taxon>Clostridia</taxon>
        <taxon>Thermoanaerobacterales</taxon>
        <taxon>Thermoanaerobacteraceae</taxon>
        <taxon>Carboxydothermus</taxon>
    </lineage>
</organism>
<dbReference type="AlphaFoldDB" id="A0A1L8CV89"/>
<dbReference type="SUPFAM" id="SSF103365">
    <property type="entry name" value="Hypothetical protein PH1602"/>
    <property type="match status" value="1"/>
</dbReference>
<feature type="binding site" evidence="9">
    <location>
        <position position="373"/>
    </location>
    <ligand>
        <name>GMP</name>
        <dbReference type="ChEBI" id="CHEBI:58115"/>
    </ligand>
</feature>
<keyword evidence="1 11" id="KW-0436">Ligase</keyword>
<reference evidence="13" key="1">
    <citation type="submission" date="2016-12" db="EMBL/GenBank/DDBJ databases">
        <title>Draft Genome Sequences od Carboxydothermus pertinax and islandicus, Hydrogenogenic Carboxydotrophic Bacteria.</title>
        <authorList>
            <person name="Fukuyama Y."/>
            <person name="Ohmae K."/>
            <person name="Yoneda Y."/>
            <person name="Yoshida T."/>
            <person name="Sako Y."/>
        </authorList>
    </citation>
    <scope>NUCLEOTIDE SEQUENCE [LARGE SCALE GENOMIC DNA]</scope>
    <source>
        <strain evidence="13">Ug1</strain>
    </source>
</reference>
<dbReference type="Gene3D" id="3.90.1860.10">
    <property type="entry name" value="tRNA-splicing ligase RtcB"/>
    <property type="match status" value="1"/>
</dbReference>
<dbReference type="PANTHER" id="PTHR11118">
    <property type="entry name" value="RNA-SPLICING LIGASE RTCB HOMOLOG"/>
    <property type="match status" value="1"/>
</dbReference>
<evidence type="ECO:0000256" key="6">
    <source>
        <dbReference type="ARBA" id="ARBA00023211"/>
    </source>
</evidence>
<feature type="binding site" evidence="10">
    <location>
        <position position="200"/>
    </location>
    <ligand>
        <name>Mn(2+)</name>
        <dbReference type="ChEBI" id="CHEBI:29035"/>
        <label>1</label>
    </ligand>
</feature>
<dbReference type="OrthoDB" id="9802323at2"/>
<evidence type="ECO:0000256" key="10">
    <source>
        <dbReference type="PIRSR" id="PIRSR601233-3"/>
    </source>
</evidence>
<dbReference type="GO" id="GO:0042245">
    <property type="term" value="P:RNA repair"/>
    <property type="evidence" value="ECO:0007669"/>
    <property type="project" value="UniProtKB-KW"/>
</dbReference>
<keyword evidence="5 9" id="KW-0342">GTP-binding</keyword>
<keyword evidence="13" id="KW-1185">Reference proteome</keyword>
<evidence type="ECO:0000256" key="9">
    <source>
        <dbReference type="PIRSR" id="PIRSR601233-2"/>
    </source>
</evidence>
<feature type="binding site" evidence="10">
    <location>
        <position position="321"/>
    </location>
    <ligand>
        <name>Mn(2+)</name>
        <dbReference type="ChEBI" id="CHEBI:29035"/>
        <label>2</label>
    </ligand>
</feature>
<evidence type="ECO:0000256" key="1">
    <source>
        <dbReference type="ARBA" id="ARBA00022598"/>
    </source>
</evidence>
<evidence type="ECO:0000256" key="3">
    <source>
        <dbReference type="ARBA" id="ARBA00022741"/>
    </source>
</evidence>
<feature type="binding site" evidence="9">
    <location>
        <position position="464"/>
    </location>
    <ligand>
        <name>GMP</name>
        <dbReference type="ChEBI" id="CHEBI:58115"/>
    </ligand>
</feature>
<dbReference type="GO" id="GO:0170057">
    <property type="term" value="F:RNA ligase (GTP) activity"/>
    <property type="evidence" value="ECO:0007669"/>
    <property type="project" value="UniProtKB-EC"/>
</dbReference>
<comment type="caution">
    <text evidence="12">The sequence shown here is derived from an EMBL/GenBank/DDBJ whole genome shotgun (WGS) entry which is preliminary data.</text>
</comment>
<dbReference type="Proteomes" id="UP000187485">
    <property type="component" value="Unassembled WGS sequence"/>
</dbReference>
<protein>
    <recommendedName>
        <fullName evidence="11">tRNA-splicing ligase RtcB</fullName>
        <ecNumber evidence="11">6.5.1.-</ecNumber>
    </recommendedName>
</protein>
<keyword evidence="6 10" id="KW-0464">Manganese</keyword>
<feature type="binding site" evidence="10">
    <location>
        <position position="91"/>
    </location>
    <ligand>
        <name>Mn(2+)</name>
        <dbReference type="ChEBI" id="CHEBI:29035"/>
        <label>1</label>
    </ligand>
</feature>
<evidence type="ECO:0000256" key="8">
    <source>
        <dbReference type="PIRSR" id="PIRSR601233-1"/>
    </source>
</evidence>
<dbReference type="GO" id="GO:0006396">
    <property type="term" value="P:RNA processing"/>
    <property type="evidence" value="ECO:0007669"/>
    <property type="project" value="InterPro"/>
</dbReference>
<evidence type="ECO:0000256" key="5">
    <source>
        <dbReference type="ARBA" id="ARBA00023134"/>
    </source>
</evidence>
<proteinExistence type="inferred from homology"/>
<dbReference type="GO" id="GO:0046872">
    <property type="term" value="F:metal ion binding"/>
    <property type="evidence" value="ECO:0007669"/>
    <property type="project" value="UniProtKB-UniRule"/>
</dbReference>
<evidence type="ECO:0000256" key="11">
    <source>
        <dbReference type="RuleBase" id="RU371113"/>
    </source>
</evidence>
<dbReference type="EC" id="6.5.1.-" evidence="11"/>
<feature type="binding site" evidence="9">
    <location>
        <begin position="391"/>
        <end position="394"/>
    </location>
    <ligand>
        <name>GMP</name>
        <dbReference type="ChEBI" id="CHEBI:58115"/>
    </ligand>
</feature>
<evidence type="ECO:0000256" key="2">
    <source>
        <dbReference type="ARBA" id="ARBA00022723"/>
    </source>
</evidence>
<evidence type="ECO:0000256" key="4">
    <source>
        <dbReference type="ARBA" id="ARBA00022800"/>
    </source>
</evidence>
<gene>
    <name evidence="11" type="primary">rtcB</name>
    <name evidence="12" type="ORF">cpu_13210</name>
</gene>
<dbReference type="RefSeq" id="WP_077177219.1">
    <property type="nucleotide sequence ID" value="NZ_BDJK01000020.1"/>
</dbReference>
<dbReference type="Pfam" id="PF01139">
    <property type="entry name" value="RtcB"/>
    <property type="match status" value="1"/>
</dbReference>